<reference evidence="10 11" key="1">
    <citation type="submission" date="2019-07" db="EMBL/GenBank/DDBJ databases">
        <title>The draft genome sequence of Aquimarina algiphila M91.</title>
        <authorList>
            <person name="Meng X."/>
        </authorList>
    </citation>
    <scope>NUCLEOTIDE SEQUENCE [LARGE SCALE GENOMIC DNA]</scope>
    <source>
        <strain evidence="10 11">M91</strain>
    </source>
</reference>
<feature type="transmembrane region" description="Helical" evidence="8">
    <location>
        <begin position="366"/>
        <end position="386"/>
    </location>
</feature>
<keyword evidence="3" id="KW-0677">Repeat</keyword>
<dbReference type="AlphaFoldDB" id="A0A554VIP1"/>
<keyword evidence="8" id="KW-0472">Membrane</keyword>
<keyword evidence="8" id="KW-1133">Transmembrane helix</keyword>
<gene>
    <name evidence="10" type="ORF">FOF46_15345</name>
</gene>
<evidence type="ECO:0000313" key="10">
    <source>
        <dbReference type="EMBL" id="TSE07675.1"/>
    </source>
</evidence>
<comment type="caution">
    <text evidence="10">The sequence shown here is derived from an EMBL/GenBank/DDBJ whole genome shotgun (WGS) entry which is preliminary data.</text>
</comment>
<dbReference type="InterPro" id="IPR019734">
    <property type="entry name" value="TPR_rpt"/>
</dbReference>
<keyword evidence="7" id="KW-0175">Coiled coil</keyword>
<keyword evidence="8" id="KW-0812">Transmembrane</keyword>
<keyword evidence="2" id="KW-0963">Cytoplasm</keyword>
<dbReference type="InterPro" id="IPR051476">
    <property type="entry name" value="Bac_ResReg_Asp_Phosphatase"/>
</dbReference>
<comment type="similarity">
    <text evidence="5">Belongs to the Rap family.</text>
</comment>
<protein>
    <submittedName>
        <fullName evidence="10">Tetratricopeptide repeat protein</fullName>
    </submittedName>
</protein>
<proteinExistence type="inferred from homology"/>
<dbReference type="Gene3D" id="1.25.40.10">
    <property type="entry name" value="Tetratricopeptide repeat domain"/>
    <property type="match status" value="2"/>
</dbReference>
<dbReference type="GO" id="GO:0005737">
    <property type="term" value="C:cytoplasm"/>
    <property type="evidence" value="ECO:0007669"/>
    <property type="project" value="UniProtKB-SubCell"/>
</dbReference>
<dbReference type="InterPro" id="IPR016032">
    <property type="entry name" value="Sig_transdc_resp-reg_C-effctor"/>
</dbReference>
<evidence type="ECO:0000256" key="3">
    <source>
        <dbReference type="ARBA" id="ARBA00022737"/>
    </source>
</evidence>
<dbReference type="PANTHER" id="PTHR46630:SF1">
    <property type="entry name" value="TETRATRICOPEPTIDE REPEAT PROTEIN 29"/>
    <property type="match status" value="1"/>
</dbReference>
<evidence type="ECO:0000256" key="8">
    <source>
        <dbReference type="SAM" id="Phobius"/>
    </source>
</evidence>
<evidence type="ECO:0000256" key="6">
    <source>
        <dbReference type="PROSITE-ProRule" id="PRU00339"/>
    </source>
</evidence>
<dbReference type="Pfam" id="PF13424">
    <property type="entry name" value="TPR_12"/>
    <property type="match status" value="1"/>
</dbReference>
<feature type="coiled-coil region" evidence="7">
    <location>
        <begin position="387"/>
        <end position="446"/>
    </location>
</feature>
<name>A0A554VIP1_9FLAO</name>
<dbReference type="EMBL" id="VLNR01000031">
    <property type="protein sequence ID" value="TSE07675.1"/>
    <property type="molecule type" value="Genomic_DNA"/>
</dbReference>
<dbReference type="GO" id="GO:0006355">
    <property type="term" value="P:regulation of DNA-templated transcription"/>
    <property type="evidence" value="ECO:0007669"/>
    <property type="project" value="InterPro"/>
</dbReference>
<dbReference type="PROSITE" id="PS51257">
    <property type="entry name" value="PROKAR_LIPOPROTEIN"/>
    <property type="match status" value="1"/>
</dbReference>
<evidence type="ECO:0000256" key="7">
    <source>
        <dbReference type="SAM" id="Coils"/>
    </source>
</evidence>
<dbReference type="SMART" id="SM00028">
    <property type="entry name" value="TPR"/>
    <property type="match status" value="4"/>
</dbReference>
<dbReference type="RefSeq" id="WP_143917068.1">
    <property type="nucleotide sequence ID" value="NZ_CANMWY010000030.1"/>
</dbReference>
<dbReference type="SUPFAM" id="SSF48452">
    <property type="entry name" value="TPR-like"/>
    <property type="match status" value="2"/>
</dbReference>
<dbReference type="Pfam" id="PF13181">
    <property type="entry name" value="TPR_8"/>
    <property type="match status" value="1"/>
</dbReference>
<dbReference type="InterPro" id="IPR011990">
    <property type="entry name" value="TPR-like_helical_dom_sf"/>
</dbReference>
<feature type="domain" description="HTH luxR-type" evidence="9">
    <location>
        <begin position="498"/>
        <end position="555"/>
    </location>
</feature>
<evidence type="ECO:0000256" key="2">
    <source>
        <dbReference type="ARBA" id="ARBA00022490"/>
    </source>
</evidence>
<evidence type="ECO:0000256" key="4">
    <source>
        <dbReference type="ARBA" id="ARBA00022803"/>
    </source>
</evidence>
<evidence type="ECO:0000259" key="9">
    <source>
        <dbReference type="SMART" id="SM00421"/>
    </source>
</evidence>
<feature type="repeat" description="TPR" evidence="6">
    <location>
        <begin position="125"/>
        <end position="158"/>
    </location>
</feature>
<dbReference type="PROSITE" id="PS50005">
    <property type="entry name" value="TPR"/>
    <property type="match status" value="2"/>
</dbReference>
<comment type="subcellular location">
    <subcellularLocation>
        <location evidence="1">Cytoplasm</location>
    </subcellularLocation>
</comment>
<feature type="repeat" description="TPR" evidence="6">
    <location>
        <begin position="85"/>
        <end position="118"/>
    </location>
</feature>
<keyword evidence="4 6" id="KW-0802">TPR repeat</keyword>
<dbReference type="Proteomes" id="UP000318833">
    <property type="component" value="Unassembled WGS sequence"/>
</dbReference>
<evidence type="ECO:0000256" key="5">
    <source>
        <dbReference type="ARBA" id="ARBA00038253"/>
    </source>
</evidence>
<organism evidence="10 11">
    <name type="scientific">Aquimarina algiphila</name>
    <dbReference type="NCBI Taxonomy" id="2047982"/>
    <lineage>
        <taxon>Bacteria</taxon>
        <taxon>Pseudomonadati</taxon>
        <taxon>Bacteroidota</taxon>
        <taxon>Flavobacteriia</taxon>
        <taxon>Flavobacteriales</taxon>
        <taxon>Flavobacteriaceae</taxon>
        <taxon>Aquimarina</taxon>
    </lineage>
</organism>
<dbReference type="GO" id="GO:0003677">
    <property type="term" value="F:DNA binding"/>
    <property type="evidence" value="ECO:0007669"/>
    <property type="project" value="InterPro"/>
</dbReference>
<dbReference type="SUPFAM" id="SSF46894">
    <property type="entry name" value="C-terminal effector domain of the bipartite response regulators"/>
    <property type="match status" value="1"/>
</dbReference>
<sequence>MMKRYLPFLLFLISCYFYPQEADTALVRLEKELKLASTRSDSINAMLMLGEIQYDRDFSITEQIIDKALELIGLKNDSISQQQLAKAYVVKGVVHRREADYPKALEYYLKAQKIYKSQNDSLHISDVYHNMGMVYRYQKAHDKSIDLYKKAITIKTQLKDTHGIAAGYNMMGVSYRQTKRIDSALICYDKAKGLFNAISSVDDVQRVNNNMVAVYRDKGNYDEALRLASENIRYAKRLKKKFSLCTAYYNVSTIYKRKKEFNKGVKYADSSLMIAQAEGFRERIAKAYLRKSFLNHLQGNYKDAYFDYRTFNRHSDSIFNIENIKKIQALELSHKFNQEKLADSLVFAQEKREVALLAETEASKKWLYLGLLLIALIAALIIGFLVRRNYQNKARILTEKLEKEKVQKELLETKVKANEEETKRLIADNSMRLEFKQELLDRLKNEIAPEASNTVKEAINSLTSELQVQIKTEGKLSGLQSKIEEVNKGFDTKLRDLYPSLTKTEREMCALLRLNLSIKEIMIARNASLDSVKSTRYRIRKKLGLSSGEELEKFIQNIS</sequence>
<evidence type="ECO:0000256" key="1">
    <source>
        <dbReference type="ARBA" id="ARBA00004496"/>
    </source>
</evidence>
<dbReference type="OrthoDB" id="1184030at2"/>
<dbReference type="SMART" id="SM00421">
    <property type="entry name" value="HTH_LUXR"/>
    <property type="match status" value="1"/>
</dbReference>
<dbReference type="Gene3D" id="1.10.10.10">
    <property type="entry name" value="Winged helix-like DNA-binding domain superfamily/Winged helix DNA-binding domain"/>
    <property type="match status" value="1"/>
</dbReference>
<dbReference type="InterPro" id="IPR000792">
    <property type="entry name" value="Tscrpt_reg_LuxR_C"/>
</dbReference>
<keyword evidence="11" id="KW-1185">Reference proteome</keyword>
<evidence type="ECO:0000313" key="11">
    <source>
        <dbReference type="Proteomes" id="UP000318833"/>
    </source>
</evidence>
<dbReference type="InterPro" id="IPR036388">
    <property type="entry name" value="WH-like_DNA-bd_sf"/>
</dbReference>
<dbReference type="PANTHER" id="PTHR46630">
    <property type="entry name" value="TETRATRICOPEPTIDE REPEAT PROTEIN 29"/>
    <property type="match status" value="1"/>
</dbReference>
<accession>A0A554VIP1</accession>